<sequence length="55" mass="6548">LKHRQAPLKHSRMLVNISKDSFNTMREGRRTTSELLNLCIQRSVNFYDCNQIVRQ</sequence>
<dbReference type="WBParaSite" id="ASIM_0000847901-mRNA-1">
    <property type="protein sequence ID" value="ASIM_0000847901-mRNA-1"/>
    <property type="gene ID" value="ASIM_0000847901"/>
</dbReference>
<evidence type="ECO:0000313" key="1">
    <source>
        <dbReference type="WBParaSite" id="ASIM_0000847901-mRNA-1"/>
    </source>
</evidence>
<name>A0A0M3JLE8_ANISI</name>
<proteinExistence type="predicted"/>
<accession>A0A0M3JLE8</accession>
<protein>
    <submittedName>
        <fullName evidence="1">Myosin motor domain-containing protein</fullName>
    </submittedName>
</protein>
<reference evidence="1" key="1">
    <citation type="submission" date="2017-02" db="UniProtKB">
        <authorList>
            <consortium name="WormBaseParasite"/>
        </authorList>
    </citation>
    <scope>IDENTIFICATION</scope>
</reference>
<organism evidence="1">
    <name type="scientific">Anisakis simplex</name>
    <name type="common">Herring worm</name>
    <dbReference type="NCBI Taxonomy" id="6269"/>
    <lineage>
        <taxon>Eukaryota</taxon>
        <taxon>Metazoa</taxon>
        <taxon>Ecdysozoa</taxon>
        <taxon>Nematoda</taxon>
        <taxon>Chromadorea</taxon>
        <taxon>Rhabditida</taxon>
        <taxon>Spirurina</taxon>
        <taxon>Ascaridomorpha</taxon>
        <taxon>Ascaridoidea</taxon>
        <taxon>Anisakidae</taxon>
        <taxon>Anisakis</taxon>
        <taxon>Anisakis simplex complex</taxon>
    </lineage>
</organism>
<dbReference type="AlphaFoldDB" id="A0A0M3JLE8"/>